<comment type="caution">
    <text evidence="2">The sequence shown here is derived from an EMBL/GenBank/DDBJ whole genome shotgun (WGS) entry which is preliminary data.</text>
</comment>
<dbReference type="PANTHER" id="PTHR31751:SF42">
    <property type="entry name" value="PROTEIN CBG10204"/>
    <property type="match status" value="1"/>
</dbReference>
<protein>
    <submittedName>
        <fullName evidence="2">Uncharacterized protein</fullName>
    </submittedName>
</protein>
<evidence type="ECO:0000313" key="2">
    <source>
        <dbReference type="EMBL" id="KAJ8049380.1"/>
    </source>
</evidence>
<dbReference type="OrthoDB" id="5967653at2759"/>
<accession>A0A9Q1HKN4</accession>
<reference evidence="2" key="1">
    <citation type="submission" date="2021-10" db="EMBL/GenBank/DDBJ databases">
        <title>Tropical sea cucumber genome reveals ecological adaptation and Cuvierian tubules defense mechanism.</title>
        <authorList>
            <person name="Chen T."/>
        </authorList>
    </citation>
    <scope>NUCLEOTIDE SEQUENCE</scope>
    <source>
        <strain evidence="2">Nanhai2018</strain>
        <tissue evidence="2">Muscle</tissue>
    </source>
</reference>
<evidence type="ECO:0000313" key="3">
    <source>
        <dbReference type="Proteomes" id="UP001152320"/>
    </source>
</evidence>
<dbReference type="EMBL" id="JAIZAY010000001">
    <property type="protein sequence ID" value="KAJ8049380.1"/>
    <property type="molecule type" value="Genomic_DNA"/>
</dbReference>
<evidence type="ECO:0000256" key="1">
    <source>
        <dbReference type="SAM" id="MobiDB-lite"/>
    </source>
</evidence>
<organism evidence="2 3">
    <name type="scientific">Holothuria leucospilota</name>
    <name type="common">Black long sea cucumber</name>
    <name type="synonym">Mertensiothuria leucospilota</name>
    <dbReference type="NCBI Taxonomy" id="206669"/>
    <lineage>
        <taxon>Eukaryota</taxon>
        <taxon>Metazoa</taxon>
        <taxon>Echinodermata</taxon>
        <taxon>Eleutherozoa</taxon>
        <taxon>Echinozoa</taxon>
        <taxon>Holothuroidea</taxon>
        <taxon>Aspidochirotacea</taxon>
        <taxon>Aspidochirotida</taxon>
        <taxon>Holothuriidae</taxon>
        <taxon>Holothuria</taxon>
    </lineage>
</organism>
<proteinExistence type="predicted"/>
<feature type="region of interest" description="Disordered" evidence="1">
    <location>
        <begin position="276"/>
        <end position="295"/>
    </location>
</feature>
<dbReference type="Proteomes" id="UP001152320">
    <property type="component" value="Chromosome 1"/>
</dbReference>
<keyword evidence="3" id="KW-1185">Reference proteome</keyword>
<dbReference type="PANTHER" id="PTHR31751">
    <property type="entry name" value="SI:CH211-108C17.2-RELATED-RELATED"/>
    <property type="match status" value="1"/>
</dbReference>
<gene>
    <name evidence="2" type="ORF">HOLleu_02102</name>
</gene>
<name>A0A9Q1HKN4_HOLLE</name>
<sequence length="315" mass="36014">MQHRFVSHLMVLDKALVLGGNARSDSPGHTAKFGSYTLMELNTNKIMNISLVQKNEVSSSNAMELEGLKTTVKWLLEVATMAGLEIECIITDRHLQVAKWIRENLLCNKIKHYYDVWHIAKSLKKKILAVGKKRNCEAVNEWRNSVINHLYWSASSTPDGNPDLMLEKFLSTNHIQNVHTGHDGSFFKECDHPPLEEERPRNWLTPTGSERCERLCEVLTNTRLQNDVKMMSPKQQTSRVEAFHSLVNFFAPKLTVISYEGMTCRLLLAAMHFNENSDRDPATTQTGERMYSIDFPRAKGGDYTSQRSTEPCNIW</sequence>
<dbReference type="AlphaFoldDB" id="A0A9Q1HKN4"/>